<accession>A0A1M6XSS2</accession>
<dbReference type="EMBL" id="FRBR01000001">
    <property type="protein sequence ID" value="SHL09070.1"/>
    <property type="molecule type" value="Genomic_DNA"/>
</dbReference>
<evidence type="ECO:0000313" key="3">
    <source>
        <dbReference type="Proteomes" id="UP000183974"/>
    </source>
</evidence>
<proteinExistence type="predicted"/>
<reference evidence="2 3" key="1">
    <citation type="submission" date="2016-11" db="EMBL/GenBank/DDBJ databases">
        <authorList>
            <person name="Jaros S."/>
            <person name="Januszkiewicz K."/>
            <person name="Wedrychowicz H."/>
        </authorList>
    </citation>
    <scope>NUCLEOTIDE SEQUENCE [LARGE SCALE GENOMIC DNA]</scope>
    <source>
        <strain evidence="2 3">DSM 29589</strain>
    </source>
</reference>
<dbReference type="Proteomes" id="UP000183974">
    <property type="component" value="Unassembled WGS sequence"/>
</dbReference>
<feature type="compositionally biased region" description="Acidic residues" evidence="1">
    <location>
        <begin position="94"/>
        <end position="106"/>
    </location>
</feature>
<feature type="region of interest" description="Disordered" evidence="1">
    <location>
        <begin position="82"/>
        <end position="136"/>
    </location>
</feature>
<name>A0A1M6XSS2_9RHOB</name>
<evidence type="ECO:0000256" key="1">
    <source>
        <dbReference type="SAM" id="MobiDB-lite"/>
    </source>
</evidence>
<dbReference type="RefSeq" id="WP_073032430.1">
    <property type="nucleotide sequence ID" value="NZ_BMLR01000001.1"/>
</dbReference>
<keyword evidence="3" id="KW-1185">Reference proteome</keyword>
<dbReference type="AlphaFoldDB" id="A0A1M6XSS2"/>
<dbReference type="STRING" id="337701.SAMN05444398_101555"/>
<evidence type="ECO:0000313" key="2">
    <source>
        <dbReference type="EMBL" id="SHL09070.1"/>
    </source>
</evidence>
<gene>
    <name evidence="2" type="ORF">SAMN05444398_101555</name>
</gene>
<protein>
    <recommendedName>
        <fullName evidence="4">DUF4177 domain-containing protein</fullName>
    </recommendedName>
</protein>
<sequence>MPATFEYKVIPAPAKGRKAPGVKGAEARFAHTLEAALNEMAAEGWEYLRSDILPSEERQGLTLSHTVYRSVLVFQRVLQEGERLNTEPAQAEEAVPDNEAETDEQDGIAPETASDAAQGDMDTSDETDAEARPERP</sequence>
<organism evidence="2 3">
    <name type="scientific">Roseovarius pacificus</name>
    <dbReference type="NCBI Taxonomy" id="337701"/>
    <lineage>
        <taxon>Bacteria</taxon>
        <taxon>Pseudomonadati</taxon>
        <taxon>Pseudomonadota</taxon>
        <taxon>Alphaproteobacteria</taxon>
        <taxon>Rhodobacterales</taxon>
        <taxon>Roseobacteraceae</taxon>
        <taxon>Roseovarius</taxon>
    </lineage>
</organism>
<evidence type="ECO:0008006" key="4">
    <source>
        <dbReference type="Google" id="ProtNLM"/>
    </source>
</evidence>